<dbReference type="Proteomes" id="UP000016934">
    <property type="component" value="Unassembled WGS sequence"/>
</dbReference>
<accession>M2SLX4</accession>
<evidence type="ECO:0000256" key="1">
    <source>
        <dbReference type="SAM" id="MobiDB-lite"/>
    </source>
</evidence>
<evidence type="ECO:0000313" key="3">
    <source>
        <dbReference type="Proteomes" id="UP000016934"/>
    </source>
</evidence>
<dbReference type="EMBL" id="KB445698">
    <property type="protein sequence ID" value="EMD58141.1"/>
    <property type="molecule type" value="Genomic_DNA"/>
</dbReference>
<feature type="compositionally biased region" description="Basic and acidic residues" evidence="1">
    <location>
        <begin position="79"/>
        <end position="98"/>
    </location>
</feature>
<dbReference type="RefSeq" id="XP_007706157.1">
    <property type="nucleotide sequence ID" value="XM_007707967.1"/>
</dbReference>
<dbReference type="GeneID" id="19129931"/>
<keyword evidence="3" id="KW-1185">Reference proteome</keyword>
<feature type="region of interest" description="Disordered" evidence="1">
    <location>
        <begin position="59"/>
        <end position="98"/>
    </location>
</feature>
<reference evidence="3" key="2">
    <citation type="journal article" date="2013" name="PLoS Genet.">
        <title>Comparative genome structure, secondary metabolite, and effector coding capacity across Cochliobolus pathogens.</title>
        <authorList>
            <person name="Condon B.J."/>
            <person name="Leng Y."/>
            <person name="Wu D."/>
            <person name="Bushley K.E."/>
            <person name="Ohm R.A."/>
            <person name="Otillar R."/>
            <person name="Martin J."/>
            <person name="Schackwitz W."/>
            <person name="Grimwood J."/>
            <person name="MohdZainudin N."/>
            <person name="Xue C."/>
            <person name="Wang R."/>
            <person name="Manning V.A."/>
            <person name="Dhillon B."/>
            <person name="Tu Z.J."/>
            <person name="Steffenson B.J."/>
            <person name="Salamov A."/>
            <person name="Sun H."/>
            <person name="Lowry S."/>
            <person name="LaButti K."/>
            <person name="Han J."/>
            <person name="Copeland A."/>
            <person name="Lindquist E."/>
            <person name="Barry K."/>
            <person name="Schmutz J."/>
            <person name="Baker S.E."/>
            <person name="Ciuffetti L.M."/>
            <person name="Grigoriev I.V."/>
            <person name="Zhong S."/>
            <person name="Turgeon B.G."/>
        </authorList>
    </citation>
    <scope>NUCLEOTIDE SEQUENCE [LARGE SCALE GENOMIC DNA]</scope>
    <source>
        <strain evidence="3">ND90Pr / ATCC 201652</strain>
    </source>
</reference>
<dbReference type="Gene3D" id="4.10.60.10">
    <property type="entry name" value="Zinc finger, CCHC-type"/>
    <property type="match status" value="1"/>
</dbReference>
<name>M2SLX4_COCSN</name>
<proteinExistence type="predicted"/>
<dbReference type="HOGENOM" id="CLU_013929_15_4_1"/>
<evidence type="ECO:0008006" key="4">
    <source>
        <dbReference type="Google" id="ProtNLM"/>
    </source>
</evidence>
<dbReference type="AlphaFoldDB" id="M2SLX4"/>
<gene>
    <name evidence="2" type="ORF">COCSADRAFT_104652</name>
</gene>
<dbReference type="KEGG" id="bsc:COCSADRAFT_104652"/>
<evidence type="ECO:0000313" key="2">
    <source>
        <dbReference type="EMBL" id="EMD58141.1"/>
    </source>
</evidence>
<protein>
    <recommendedName>
        <fullName evidence="4">CCHC-type domain-containing protein</fullName>
    </recommendedName>
</protein>
<dbReference type="OrthoDB" id="3776271at2759"/>
<organism evidence="2 3">
    <name type="scientific">Cochliobolus sativus (strain ND90Pr / ATCC 201652)</name>
    <name type="common">Common root rot and spot blotch fungus</name>
    <name type="synonym">Bipolaris sorokiniana</name>
    <dbReference type="NCBI Taxonomy" id="665912"/>
    <lineage>
        <taxon>Eukaryota</taxon>
        <taxon>Fungi</taxon>
        <taxon>Dikarya</taxon>
        <taxon>Ascomycota</taxon>
        <taxon>Pezizomycotina</taxon>
        <taxon>Dothideomycetes</taxon>
        <taxon>Pleosporomycetidae</taxon>
        <taxon>Pleosporales</taxon>
        <taxon>Pleosporineae</taxon>
        <taxon>Pleosporaceae</taxon>
        <taxon>Bipolaris</taxon>
    </lineage>
</organism>
<sequence length="98" mass="11115">MLSAKLMRDRIASLERANIAVSERRKRKKKRIQKRGALTKGVGEDIIAQREADEQIAYEERQGGERSGVSRQALARCSRCRETGHNSRTCKKDTLDSV</sequence>
<reference evidence="2 3" key="1">
    <citation type="journal article" date="2012" name="PLoS Pathog.">
        <title>Diverse lifestyles and strategies of plant pathogenesis encoded in the genomes of eighteen Dothideomycetes fungi.</title>
        <authorList>
            <person name="Ohm R.A."/>
            <person name="Feau N."/>
            <person name="Henrissat B."/>
            <person name="Schoch C.L."/>
            <person name="Horwitz B.A."/>
            <person name="Barry K.W."/>
            <person name="Condon B.J."/>
            <person name="Copeland A.C."/>
            <person name="Dhillon B."/>
            <person name="Glaser F."/>
            <person name="Hesse C.N."/>
            <person name="Kosti I."/>
            <person name="LaButti K."/>
            <person name="Lindquist E.A."/>
            <person name="Lucas S."/>
            <person name="Salamov A.A."/>
            <person name="Bradshaw R.E."/>
            <person name="Ciuffetti L."/>
            <person name="Hamelin R.C."/>
            <person name="Kema G.H.J."/>
            <person name="Lawrence C."/>
            <person name="Scott J.A."/>
            <person name="Spatafora J.W."/>
            <person name="Turgeon B.G."/>
            <person name="de Wit P.J.G.M."/>
            <person name="Zhong S."/>
            <person name="Goodwin S.B."/>
            <person name="Grigoriev I.V."/>
        </authorList>
    </citation>
    <scope>NUCLEOTIDE SEQUENCE [LARGE SCALE GENOMIC DNA]</scope>
    <source>
        <strain evidence="3">ND90Pr / ATCC 201652</strain>
    </source>
</reference>
<dbReference type="eggNOG" id="ENOG502S62N">
    <property type="taxonomic scope" value="Eukaryota"/>
</dbReference>